<evidence type="ECO:0000256" key="2">
    <source>
        <dbReference type="ARBA" id="ARBA00022614"/>
    </source>
</evidence>
<dbReference type="EMBL" id="BQXS01012760">
    <property type="protein sequence ID" value="GKT27659.1"/>
    <property type="molecule type" value="Genomic_DNA"/>
</dbReference>
<sequence length="433" mass="47902">MPKNKTLSTEIEVYRRAINTVCNALIITAHLTEFQAHAAAVALCGHPVRPSLVRFDGHIKPIAIANFFSHLSNEKTPIRIEIINNPAFKGKIAAKILTHLATLDVKEITLSGTRVGTRTMSAFSDAMVANKRILSKLEVSNNTAVTSKLGAKIASIAPACEVLVLRGTAFGKNGADAFGPLVKQLSRKKRPRLTVLDVRHCHLDLDGVAALADILRVNKSIEMLLLGKNKVLRDKSAKIILEALEFNPGSKIRYIELDRSEKNEKVFKALSSLIAQRWGSKPASAQVKGLTDRGMDEEDEIIGDDSEEDEGEKEAKYGGIKSPSSPLDITEAPALSVKKREEKWRHSLEETPSSSILFANYITPAPMADRKKEREDEEEESEEERDDIQSYPQSITKTSTIEIRMRDNEQIDVEGVIVRVHEPKEKKEEGAGI</sequence>
<feature type="region of interest" description="Disordered" evidence="4">
    <location>
        <begin position="361"/>
        <end position="401"/>
    </location>
</feature>
<keyword evidence="6" id="KW-1185">Reference proteome</keyword>
<feature type="compositionally biased region" description="Acidic residues" evidence="4">
    <location>
        <begin position="375"/>
        <end position="386"/>
    </location>
</feature>
<feature type="compositionally biased region" description="Acidic residues" evidence="4">
    <location>
        <begin position="295"/>
        <end position="312"/>
    </location>
</feature>
<organism evidence="5 6">
    <name type="scientific">Aduncisulcus paluster</name>
    <dbReference type="NCBI Taxonomy" id="2918883"/>
    <lineage>
        <taxon>Eukaryota</taxon>
        <taxon>Metamonada</taxon>
        <taxon>Carpediemonas-like organisms</taxon>
        <taxon>Aduncisulcus</taxon>
    </lineage>
</organism>
<evidence type="ECO:0000313" key="5">
    <source>
        <dbReference type="EMBL" id="GKT27659.1"/>
    </source>
</evidence>
<reference evidence="5" key="1">
    <citation type="submission" date="2022-03" db="EMBL/GenBank/DDBJ databases">
        <title>Draft genome sequence of Aduncisulcus paluster, a free-living microaerophilic Fornicata.</title>
        <authorList>
            <person name="Yuyama I."/>
            <person name="Kume K."/>
            <person name="Tamura T."/>
            <person name="Inagaki Y."/>
            <person name="Hashimoto T."/>
        </authorList>
    </citation>
    <scope>NUCLEOTIDE SEQUENCE</scope>
    <source>
        <strain evidence="5">NY0171</strain>
    </source>
</reference>
<accession>A0ABQ5K502</accession>
<dbReference type="Gene3D" id="3.80.10.10">
    <property type="entry name" value="Ribonuclease Inhibitor"/>
    <property type="match status" value="1"/>
</dbReference>
<keyword evidence="3" id="KW-0677">Repeat</keyword>
<dbReference type="SUPFAM" id="SSF52047">
    <property type="entry name" value="RNI-like"/>
    <property type="match status" value="1"/>
</dbReference>
<keyword evidence="1" id="KW-0343">GTPase activation</keyword>
<name>A0ABQ5K502_9EUKA</name>
<dbReference type="PANTHER" id="PTHR24113">
    <property type="entry name" value="RAN GTPASE-ACTIVATING PROTEIN 1"/>
    <property type="match status" value="1"/>
</dbReference>
<evidence type="ECO:0000256" key="1">
    <source>
        <dbReference type="ARBA" id="ARBA00022468"/>
    </source>
</evidence>
<comment type="caution">
    <text evidence="5">The sequence shown here is derived from an EMBL/GenBank/DDBJ whole genome shotgun (WGS) entry which is preliminary data.</text>
</comment>
<feature type="region of interest" description="Disordered" evidence="4">
    <location>
        <begin position="285"/>
        <end position="334"/>
    </location>
</feature>
<gene>
    <name evidence="5" type="ORF">ADUPG1_013953</name>
</gene>
<keyword evidence="2" id="KW-0433">Leucine-rich repeat</keyword>
<proteinExistence type="predicted"/>
<dbReference type="InterPro" id="IPR032675">
    <property type="entry name" value="LRR_dom_sf"/>
</dbReference>
<dbReference type="InterPro" id="IPR027038">
    <property type="entry name" value="RanGap"/>
</dbReference>
<dbReference type="SMART" id="SM00368">
    <property type="entry name" value="LRR_RI"/>
    <property type="match status" value="3"/>
</dbReference>
<evidence type="ECO:0000313" key="6">
    <source>
        <dbReference type="Proteomes" id="UP001057375"/>
    </source>
</evidence>
<evidence type="ECO:0000256" key="4">
    <source>
        <dbReference type="SAM" id="MobiDB-lite"/>
    </source>
</evidence>
<protein>
    <submittedName>
        <fullName evidence="5">Uncharacterized protein</fullName>
    </submittedName>
</protein>
<dbReference type="PANTHER" id="PTHR24113:SF12">
    <property type="entry name" value="RAN GTPASE-ACTIVATING PROTEIN 1"/>
    <property type="match status" value="1"/>
</dbReference>
<dbReference type="Proteomes" id="UP001057375">
    <property type="component" value="Unassembled WGS sequence"/>
</dbReference>
<feature type="compositionally biased region" description="Polar residues" evidence="4">
    <location>
        <begin position="390"/>
        <end position="401"/>
    </location>
</feature>
<evidence type="ECO:0000256" key="3">
    <source>
        <dbReference type="ARBA" id="ARBA00022737"/>
    </source>
</evidence>